<gene>
    <name evidence="1" type="ORF">RMAR00112_LOCUS26810</name>
</gene>
<dbReference type="InterPro" id="IPR019538">
    <property type="entry name" value="PSMD5"/>
</dbReference>
<protein>
    <recommendedName>
        <fullName evidence="2">26S proteasome non-ATPase regulatory subunit 5</fullName>
    </recommendedName>
</protein>
<dbReference type="Pfam" id="PF10508">
    <property type="entry name" value="Proteasom_PSMB"/>
    <property type="match status" value="1"/>
</dbReference>
<dbReference type="InterPro" id="IPR011989">
    <property type="entry name" value="ARM-like"/>
</dbReference>
<evidence type="ECO:0008006" key="2">
    <source>
        <dbReference type="Google" id="ProtNLM"/>
    </source>
</evidence>
<accession>A0A7S3A1L8</accession>
<dbReference type="GO" id="GO:0005829">
    <property type="term" value="C:cytosol"/>
    <property type="evidence" value="ECO:0007669"/>
    <property type="project" value="TreeGrafter"/>
</dbReference>
<proteinExistence type="predicted"/>
<dbReference type="PANTHER" id="PTHR13554">
    <property type="entry name" value="26S PROTEASOME NON-ATPASE REGULATORY SUBUNIT 5-RELATED"/>
    <property type="match status" value="1"/>
</dbReference>
<dbReference type="PANTHER" id="PTHR13554:SF10">
    <property type="entry name" value="26S PROTEASOME NON-ATPASE REGULATORY SUBUNIT 5"/>
    <property type="match status" value="1"/>
</dbReference>
<evidence type="ECO:0000313" key="1">
    <source>
        <dbReference type="EMBL" id="CAE0058745.1"/>
    </source>
</evidence>
<dbReference type="InterPro" id="IPR016024">
    <property type="entry name" value="ARM-type_fold"/>
</dbReference>
<sequence length="501" mass="53896">MEVDVKTLAEESKAFRLDPKTRSSVQDFLNAHPLPGLCAAMVSPVLDERQREDVVMATRIVLDDHEVGTDALNSEDGSFLIMQGVNVHEEDVRSLAAEQLAKLSRESLQTFQELFPTAVQCLDDESVAVASRGRAALKHFALLGEDVFRQGLNGRAGEILSSLLEGKGQNGLMSSIRAVEAIVLVAEISSAADGEIPNAVKSLDSSLSSSDILIAMNAMELLSEISHVHGGLELEAQLGVLQKLSGLLENVTASDEVGIDHRISAEGILKFVDKSSTTKHADAAEALKMFIPSIQRILQADRKSDLHSMQDLGIVALGSFGSTAPGLRCLVDNFPDALALVARACLSPAAESKVTAMNSFSQLLGAPTSEEESRRVFNFLESAWTSSGPVEEHFTDLLKRPFPDLNLAALKVFEAMSARAWGVSNLASTAGFTEVLCSMGSDTKLVTDAKVDVAFEIVRNSHSRDAFGDGRFTRISALSRYRTLGITPKRDAQVDIGTMQL</sequence>
<name>A0A7S3A1L8_9RHOD</name>
<dbReference type="Gene3D" id="1.25.10.10">
    <property type="entry name" value="Leucine-rich Repeat Variant"/>
    <property type="match status" value="1"/>
</dbReference>
<dbReference type="EMBL" id="HBHW01034851">
    <property type="protein sequence ID" value="CAE0058745.1"/>
    <property type="molecule type" value="Transcribed_RNA"/>
</dbReference>
<dbReference type="AlphaFoldDB" id="A0A7S3A1L8"/>
<reference evidence="1" key="1">
    <citation type="submission" date="2021-01" db="EMBL/GenBank/DDBJ databases">
        <authorList>
            <person name="Corre E."/>
            <person name="Pelletier E."/>
            <person name="Niang G."/>
            <person name="Scheremetjew M."/>
            <person name="Finn R."/>
            <person name="Kale V."/>
            <person name="Holt S."/>
            <person name="Cochrane G."/>
            <person name="Meng A."/>
            <person name="Brown T."/>
            <person name="Cohen L."/>
        </authorList>
    </citation>
    <scope>NUCLEOTIDE SEQUENCE</scope>
    <source>
        <strain evidence="1">CCMP 769</strain>
    </source>
</reference>
<dbReference type="SUPFAM" id="SSF48371">
    <property type="entry name" value="ARM repeat"/>
    <property type="match status" value="1"/>
</dbReference>
<dbReference type="GO" id="GO:0043248">
    <property type="term" value="P:proteasome assembly"/>
    <property type="evidence" value="ECO:0007669"/>
    <property type="project" value="InterPro"/>
</dbReference>
<organism evidence="1">
    <name type="scientific">Rhodosorus marinus</name>
    <dbReference type="NCBI Taxonomy" id="101924"/>
    <lineage>
        <taxon>Eukaryota</taxon>
        <taxon>Rhodophyta</taxon>
        <taxon>Stylonematophyceae</taxon>
        <taxon>Stylonematales</taxon>
        <taxon>Stylonemataceae</taxon>
        <taxon>Rhodosorus</taxon>
    </lineage>
</organism>